<evidence type="ECO:0000313" key="2">
    <source>
        <dbReference type="Proteomes" id="UP001168694"/>
    </source>
</evidence>
<accession>A0ABT8E370</accession>
<gene>
    <name evidence="1" type="ORF">QYF49_04880</name>
</gene>
<sequence length="94" mass="10836">MINTRRGTLAFATKTPVDMLTFGNSWPYDKMMDDIYINECPFCGKSNVLTTFSEEKLNSAKEGIKQLLVMPCCHSKLTILNADDDYFWTEEKLR</sequence>
<reference evidence="1" key="1">
    <citation type="submission" date="2023-06" db="EMBL/GenBank/DDBJ databases">
        <title>Draft Genome Sequences of Representative Paenibacillus Polymyxa, Bacillus cereus, Fictibacillus sp., and Brevibacillus agri Strains Isolated from Amazonian Dark Earth.</title>
        <authorList>
            <person name="Pellegrinetti T.A."/>
            <person name="Cunha I.C.M."/>
            <person name="Chaves M.G."/>
            <person name="Freitas A.S."/>
            <person name="Silva A.V.R."/>
            <person name="Tsai S.M."/>
            <person name="Mendes L.W."/>
        </authorList>
    </citation>
    <scope>NUCLEOTIDE SEQUENCE</scope>
    <source>
        <strain evidence="1">CENA-BCM004</strain>
    </source>
</reference>
<keyword evidence="2" id="KW-1185">Reference proteome</keyword>
<dbReference type="RefSeq" id="WP_290398483.1">
    <property type="nucleotide sequence ID" value="NZ_JAUHLN010000001.1"/>
</dbReference>
<name>A0ABT8E370_9BACL</name>
<dbReference type="Proteomes" id="UP001168694">
    <property type="component" value="Unassembled WGS sequence"/>
</dbReference>
<organism evidence="1 2">
    <name type="scientific">Fictibacillus terranigra</name>
    <dbReference type="NCBI Taxonomy" id="3058424"/>
    <lineage>
        <taxon>Bacteria</taxon>
        <taxon>Bacillati</taxon>
        <taxon>Bacillota</taxon>
        <taxon>Bacilli</taxon>
        <taxon>Bacillales</taxon>
        <taxon>Fictibacillaceae</taxon>
        <taxon>Fictibacillus</taxon>
    </lineage>
</organism>
<dbReference type="EMBL" id="JAUHLN010000001">
    <property type="protein sequence ID" value="MDN4072363.1"/>
    <property type="molecule type" value="Genomic_DNA"/>
</dbReference>
<comment type="caution">
    <text evidence="1">The sequence shown here is derived from an EMBL/GenBank/DDBJ whole genome shotgun (WGS) entry which is preliminary data.</text>
</comment>
<proteinExistence type="predicted"/>
<protein>
    <submittedName>
        <fullName evidence="1">Uncharacterized protein</fullName>
    </submittedName>
</protein>
<evidence type="ECO:0000313" key="1">
    <source>
        <dbReference type="EMBL" id="MDN4072363.1"/>
    </source>
</evidence>